<protein>
    <submittedName>
        <fullName evidence="1">Uncharacterized protein</fullName>
    </submittedName>
</protein>
<proteinExistence type="predicted"/>
<dbReference type="STRING" id="1173111.SAMN05444955_1237"/>
<name>A0A1H8JA85_9BACL</name>
<reference evidence="1 2" key="1">
    <citation type="submission" date="2016-10" db="EMBL/GenBank/DDBJ databases">
        <authorList>
            <person name="de Groot N.N."/>
        </authorList>
    </citation>
    <scope>NUCLEOTIDE SEQUENCE [LARGE SCALE GENOMIC DNA]</scope>
    <source>
        <strain evidence="1 2">DSM 46701</strain>
    </source>
</reference>
<dbReference type="OrthoDB" id="9955142at2"/>
<organism evidence="1 2">
    <name type="scientific">Lihuaxuella thermophila</name>
    <dbReference type="NCBI Taxonomy" id="1173111"/>
    <lineage>
        <taxon>Bacteria</taxon>
        <taxon>Bacillati</taxon>
        <taxon>Bacillota</taxon>
        <taxon>Bacilli</taxon>
        <taxon>Bacillales</taxon>
        <taxon>Thermoactinomycetaceae</taxon>
        <taxon>Lihuaxuella</taxon>
    </lineage>
</organism>
<dbReference type="Proteomes" id="UP000199695">
    <property type="component" value="Unassembled WGS sequence"/>
</dbReference>
<dbReference type="RefSeq" id="WP_089973151.1">
    <property type="nucleotide sequence ID" value="NZ_FOCQ01000023.1"/>
</dbReference>
<accession>A0A1H8JA85</accession>
<gene>
    <name evidence="1" type="ORF">SAMN05444955_1237</name>
</gene>
<evidence type="ECO:0000313" key="1">
    <source>
        <dbReference type="EMBL" id="SEN77589.1"/>
    </source>
</evidence>
<keyword evidence="2" id="KW-1185">Reference proteome</keyword>
<dbReference type="EMBL" id="FOCQ01000023">
    <property type="protein sequence ID" value="SEN77589.1"/>
    <property type="molecule type" value="Genomic_DNA"/>
</dbReference>
<sequence length="100" mass="10892">MALGVKKNWILLDSSEAVIETGHVDSGKSISVWIPGVSPCISYSFEVTVARQGGGKVTKTLTSSNKTVTFTNMIGGDYSFTIRNKNSQSLYTMYQITYNA</sequence>
<dbReference type="AlphaFoldDB" id="A0A1H8JA85"/>
<evidence type="ECO:0000313" key="2">
    <source>
        <dbReference type="Proteomes" id="UP000199695"/>
    </source>
</evidence>